<dbReference type="InterPro" id="IPR000515">
    <property type="entry name" value="MetI-like"/>
</dbReference>
<dbReference type="PANTHER" id="PTHR43386:SF1">
    <property type="entry name" value="D,D-DIPEPTIDE TRANSPORT SYSTEM PERMEASE PROTEIN DDPC-RELATED"/>
    <property type="match status" value="1"/>
</dbReference>
<keyword evidence="2 7" id="KW-0813">Transport</keyword>
<keyword evidence="6 7" id="KW-0472">Membrane</keyword>
<evidence type="ECO:0000256" key="2">
    <source>
        <dbReference type="ARBA" id="ARBA00022448"/>
    </source>
</evidence>
<comment type="subcellular location">
    <subcellularLocation>
        <location evidence="1 7">Cell membrane</location>
        <topology evidence="1 7">Multi-pass membrane protein</topology>
    </subcellularLocation>
</comment>
<feature type="transmembrane region" description="Helical" evidence="7">
    <location>
        <begin position="102"/>
        <end position="123"/>
    </location>
</feature>
<feature type="transmembrane region" description="Helical" evidence="7">
    <location>
        <begin position="135"/>
        <end position="152"/>
    </location>
</feature>
<evidence type="ECO:0000256" key="6">
    <source>
        <dbReference type="ARBA" id="ARBA00023136"/>
    </source>
</evidence>
<evidence type="ECO:0000256" key="4">
    <source>
        <dbReference type="ARBA" id="ARBA00022692"/>
    </source>
</evidence>
<dbReference type="RefSeq" id="WP_345453665.1">
    <property type="nucleotide sequence ID" value="NZ_BAABKK010000038.1"/>
</dbReference>
<feature type="transmembrane region" description="Helical" evidence="7">
    <location>
        <begin position="158"/>
        <end position="175"/>
    </location>
</feature>
<evidence type="ECO:0000313" key="10">
    <source>
        <dbReference type="Proteomes" id="UP001500200"/>
    </source>
</evidence>
<evidence type="ECO:0000256" key="3">
    <source>
        <dbReference type="ARBA" id="ARBA00022475"/>
    </source>
</evidence>
<dbReference type="SUPFAM" id="SSF161098">
    <property type="entry name" value="MetI-like"/>
    <property type="match status" value="1"/>
</dbReference>
<name>A0ABP9SVP2_9MICC</name>
<keyword evidence="10" id="KW-1185">Reference proteome</keyword>
<accession>A0ABP9SVP2</accession>
<dbReference type="CDD" id="cd06261">
    <property type="entry name" value="TM_PBP2"/>
    <property type="match status" value="1"/>
</dbReference>
<dbReference type="PANTHER" id="PTHR43386">
    <property type="entry name" value="OLIGOPEPTIDE TRANSPORT SYSTEM PERMEASE PROTEIN APPC"/>
    <property type="match status" value="1"/>
</dbReference>
<feature type="transmembrane region" description="Helical" evidence="7">
    <location>
        <begin position="37"/>
        <end position="59"/>
    </location>
</feature>
<keyword evidence="3" id="KW-1003">Cell membrane</keyword>
<sequence>MSETTTTRTAAGGEDPAVSLWSRARRGAARSRKRPKLTLTIVAAAILAGLPLAAVLRAFPQDPLQPDVNSLALAPNSIHWFGTDGNGMDVFSRTIESARLDLPIALVATAIALLVGVPLGLFATTGKAGEAIMRVVDAFAALPIIVIAVVSIQLMGGSAGNVVIAIALVGAPRFVRLSRAAAISLRSSRYVEAAVAIGCSPLRVAFNHIFRNAYGVVLVQATLTTAGALSTIAALNFVGVGVRPPQPSWGAMIEDGFSMLIRGQWWAVAFPALAILLVIASLNIIAGAIENKMERVEHTR</sequence>
<dbReference type="InterPro" id="IPR035906">
    <property type="entry name" value="MetI-like_sf"/>
</dbReference>
<dbReference type="EMBL" id="BAABKK010000038">
    <property type="protein sequence ID" value="GAA5202088.1"/>
    <property type="molecule type" value="Genomic_DNA"/>
</dbReference>
<dbReference type="Proteomes" id="UP001500200">
    <property type="component" value="Unassembled WGS sequence"/>
</dbReference>
<gene>
    <name evidence="9" type="ORF">GCM10023346_48090</name>
</gene>
<dbReference type="InterPro" id="IPR050366">
    <property type="entry name" value="BP-dependent_transpt_permease"/>
</dbReference>
<protein>
    <submittedName>
        <fullName evidence="9">ABC transporter permease</fullName>
    </submittedName>
</protein>
<comment type="caution">
    <text evidence="9">The sequence shown here is derived from an EMBL/GenBank/DDBJ whole genome shotgun (WGS) entry which is preliminary data.</text>
</comment>
<comment type="similarity">
    <text evidence="7">Belongs to the binding-protein-dependent transport system permease family.</text>
</comment>
<feature type="domain" description="ABC transmembrane type-1" evidence="8">
    <location>
        <begin position="98"/>
        <end position="286"/>
    </location>
</feature>
<proteinExistence type="inferred from homology"/>
<feature type="transmembrane region" description="Helical" evidence="7">
    <location>
        <begin position="213"/>
        <end position="238"/>
    </location>
</feature>
<dbReference type="Gene3D" id="1.10.3720.10">
    <property type="entry name" value="MetI-like"/>
    <property type="match status" value="1"/>
</dbReference>
<keyword evidence="4 7" id="KW-0812">Transmembrane</keyword>
<reference evidence="10" key="1">
    <citation type="journal article" date="2019" name="Int. J. Syst. Evol. Microbiol.">
        <title>The Global Catalogue of Microorganisms (GCM) 10K type strain sequencing project: providing services to taxonomists for standard genome sequencing and annotation.</title>
        <authorList>
            <consortium name="The Broad Institute Genomics Platform"/>
            <consortium name="The Broad Institute Genome Sequencing Center for Infectious Disease"/>
            <person name="Wu L."/>
            <person name="Ma J."/>
        </authorList>
    </citation>
    <scope>NUCLEOTIDE SEQUENCE [LARGE SCALE GENOMIC DNA]</scope>
    <source>
        <strain evidence="10">JCM 18514</strain>
    </source>
</reference>
<evidence type="ECO:0000256" key="5">
    <source>
        <dbReference type="ARBA" id="ARBA00022989"/>
    </source>
</evidence>
<keyword evidence="5 7" id="KW-1133">Transmembrane helix</keyword>
<dbReference type="Pfam" id="PF00528">
    <property type="entry name" value="BPD_transp_1"/>
    <property type="match status" value="1"/>
</dbReference>
<dbReference type="PROSITE" id="PS50928">
    <property type="entry name" value="ABC_TM1"/>
    <property type="match status" value="1"/>
</dbReference>
<evidence type="ECO:0000256" key="7">
    <source>
        <dbReference type="RuleBase" id="RU363032"/>
    </source>
</evidence>
<organism evidence="9 10">
    <name type="scientific">Arthrobacter gyeryongensis</name>
    <dbReference type="NCBI Taxonomy" id="1650592"/>
    <lineage>
        <taxon>Bacteria</taxon>
        <taxon>Bacillati</taxon>
        <taxon>Actinomycetota</taxon>
        <taxon>Actinomycetes</taxon>
        <taxon>Micrococcales</taxon>
        <taxon>Micrococcaceae</taxon>
        <taxon>Arthrobacter</taxon>
    </lineage>
</organism>
<feature type="transmembrane region" description="Helical" evidence="7">
    <location>
        <begin position="265"/>
        <end position="285"/>
    </location>
</feature>
<evidence type="ECO:0000313" key="9">
    <source>
        <dbReference type="EMBL" id="GAA5202088.1"/>
    </source>
</evidence>
<evidence type="ECO:0000256" key="1">
    <source>
        <dbReference type="ARBA" id="ARBA00004651"/>
    </source>
</evidence>
<evidence type="ECO:0000259" key="8">
    <source>
        <dbReference type="PROSITE" id="PS50928"/>
    </source>
</evidence>